<feature type="region of interest" description="Disordered" evidence="2">
    <location>
        <begin position="1"/>
        <end position="36"/>
    </location>
</feature>
<protein>
    <submittedName>
        <fullName evidence="3">Uncharacterized protein</fullName>
    </submittedName>
</protein>
<gene>
    <name evidence="3" type="ORF">HYC85_029908</name>
</gene>
<reference evidence="3 4" key="2">
    <citation type="submission" date="2020-07" db="EMBL/GenBank/DDBJ databases">
        <title>Genome assembly of wild tea tree DASZ reveals pedigree and selection history of tea varieties.</title>
        <authorList>
            <person name="Zhang W."/>
        </authorList>
    </citation>
    <scope>NUCLEOTIDE SEQUENCE [LARGE SCALE GENOMIC DNA]</scope>
    <source>
        <strain evidence="4">cv. G240</strain>
        <tissue evidence="3">Leaf</tissue>
    </source>
</reference>
<evidence type="ECO:0000313" key="4">
    <source>
        <dbReference type="Proteomes" id="UP000593564"/>
    </source>
</evidence>
<evidence type="ECO:0000313" key="3">
    <source>
        <dbReference type="EMBL" id="KAF5933737.1"/>
    </source>
</evidence>
<proteinExistence type="predicted"/>
<dbReference type="Proteomes" id="UP000593564">
    <property type="component" value="Unassembled WGS sequence"/>
</dbReference>
<accession>A0A7J7FZW8</accession>
<organism evidence="3 4">
    <name type="scientific">Camellia sinensis</name>
    <name type="common">Tea plant</name>
    <name type="synonym">Thea sinensis</name>
    <dbReference type="NCBI Taxonomy" id="4442"/>
    <lineage>
        <taxon>Eukaryota</taxon>
        <taxon>Viridiplantae</taxon>
        <taxon>Streptophyta</taxon>
        <taxon>Embryophyta</taxon>
        <taxon>Tracheophyta</taxon>
        <taxon>Spermatophyta</taxon>
        <taxon>Magnoliopsida</taxon>
        <taxon>eudicotyledons</taxon>
        <taxon>Gunneridae</taxon>
        <taxon>Pentapetalae</taxon>
        <taxon>asterids</taxon>
        <taxon>Ericales</taxon>
        <taxon>Theaceae</taxon>
        <taxon>Camellia</taxon>
    </lineage>
</organism>
<evidence type="ECO:0000256" key="1">
    <source>
        <dbReference type="SAM" id="Coils"/>
    </source>
</evidence>
<keyword evidence="1" id="KW-0175">Coiled coil</keyword>
<sequence length="162" mass="17954">MASSHDSLTLFPDLNESTIEMTDSDSPEPQPQAPPVSPVFSFSAMSIEQIMVAQSDIETNSYTLRSCVETVTVVSNLSRRLQNRTCKVHQLNAQLSLLQRMYKDARVKISALKKQNKELKRQATSVARFGVSSHNQFDGWRGIISFGSSAKAEAESSRASKE</sequence>
<keyword evidence="4" id="KW-1185">Reference proteome</keyword>
<feature type="coiled-coil region" evidence="1">
    <location>
        <begin position="88"/>
        <end position="122"/>
    </location>
</feature>
<dbReference type="AlphaFoldDB" id="A0A7J7FZW8"/>
<name>A0A7J7FZW8_CAMSI</name>
<comment type="caution">
    <text evidence="3">The sequence shown here is derived from an EMBL/GenBank/DDBJ whole genome shotgun (WGS) entry which is preliminary data.</text>
</comment>
<reference evidence="4" key="1">
    <citation type="journal article" date="2020" name="Nat. Commun.">
        <title>Genome assembly of wild tea tree DASZ reveals pedigree and selection history of tea varieties.</title>
        <authorList>
            <person name="Zhang W."/>
            <person name="Zhang Y."/>
            <person name="Qiu H."/>
            <person name="Guo Y."/>
            <person name="Wan H."/>
            <person name="Zhang X."/>
            <person name="Scossa F."/>
            <person name="Alseekh S."/>
            <person name="Zhang Q."/>
            <person name="Wang P."/>
            <person name="Xu L."/>
            <person name="Schmidt M.H."/>
            <person name="Jia X."/>
            <person name="Li D."/>
            <person name="Zhu A."/>
            <person name="Guo F."/>
            <person name="Chen W."/>
            <person name="Ni D."/>
            <person name="Usadel B."/>
            <person name="Fernie A.R."/>
            <person name="Wen W."/>
        </authorList>
    </citation>
    <scope>NUCLEOTIDE SEQUENCE [LARGE SCALE GENOMIC DNA]</scope>
    <source>
        <strain evidence="4">cv. G240</strain>
    </source>
</reference>
<evidence type="ECO:0000256" key="2">
    <source>
        <dbReference type="SAM" id="MobiDB-lite"/>
    </source>
</evidence>
<dbReference type="EMBL" id="JACBKZ010000014">
    <property type="protein sequence ID" value="KAF5933737.1"/>
    <property type="molecule type" value="Genomic_DNA"/>
</dbReference>